<name>A0A3B6LEB7_WHEAT</name>
<dbReference type="EnsemblPlants" id="TraesCS5B02G038600.1">
    <property type="protein sequence ID" value="TraesCS5B02G038600.1.cds1"/>
    <property type="gene ID" value="TraesCS5B02G038600"/>
</dbReference>
<organism evidence="4">
    <name type="scientific">Triticum aestivum</name>
    <name type="common">Wheat</name>
    <dbReference type="NCBI Taxonomy" id="4565"/>
    <lineage>
        <taxon>Eukaryota</taxon>
        <taxon>Viridiplantae</taxon>
        <taxon>Streptophyta</taxon>
        <taxon>Embryophyta</taxon>
        <taxon>Tracheophyta</taxon>
        <taxon>Spermatophyta</taxon>
        <taxon>Magnoliopsida</taxon>
        <taxon>Liliopsida</taxon>
        <taxon>Poales</taxon>
        <taxon>Poaceae</taxon>
        <taxon>BOP clade</taxon>
        <taxon>Pooideae</taxon>
        <taxon>Triticodae</taxon>
        <taxon>Triticeae</taxon>
        <taxon>Triticinae</taxon>
        <taxon>Triticum</taxon>
    </lineage>
</organism>
<dbReference type="Proteomes" id="UP000019116">
    <property type="component" value="Chromosome 5B"/>
</dbReference>
<evidence type="ECO:0000256" key="2">
    <source>
        <dbReference type="ARBA" id="ARBA00022679"/>
    </source>
</evidence>
<dbReference type="GeneID" id="123115594"/>
<dbReference type="Gramene" id="TraesCS5B03G0101500.1">
    <property type="protein sequence ID" value="TraesCS5B03G0101500.1.CDS1"/>
    <property type="gene ID" value="TraesCS5B03G0101500"/>
</dbReference>
<proteinExistence type="inferred from homology"/>
<dbReference type="KEGG" id="taes:123115594"/>
<keyword evidence="2" id="KW-0808">Transferase</keyword>
<dbReference type="PaxDb" id="4565-Traes_5BS_EA6E33B29.1"/>
<gene>
    <name evidence="4" type="primary">LOC123115594</name>
</gene>
<dbReference type="SUPFAM" id="SSF52777">
    <property type="entry name" value="CoA-dependent acyltransferases"/>
    <property type="match status" value="2"/>
</dbReference>
<dbReference type="InterPro" id="IPR023213">
    <property type="entry name" value="CAT-like_dom_sf"/>
</dbReference>
<dbReference type="AlphaFoldDB" id="A0A3B6LEB7"/>
<evidence type="ECO:0000256" key="1">
    <source>
        <dbReference type="ARBA" id="ARBA00009861"/>
    </source>
</evidence>
<dbReference type="Gramene" id="TraesNOR5B03G02830590.1">
    <property type="protein sequence ID" value="TraesNOR5B03G02830590.1.CDS1"/>
    <property type="gene ID" value="TraesNOR5B03G02830590"/>
</dbReference>
<dbReference type="PANTHER" id="PTHR31642">
    <property type="entry name" value="TRICHOTHECENE 3-O-ACETYLTRANSFERASE"/>
    <property type="match status" value="1"/>
</dbReference>
<dbReference type="Pfam" id="PF02458">
    <property type="entry name" value="Transferase"/>
    <property type="match status" value="1"/>
</dbReference>
<dbReference type="GO" id="GO:0016747">
    <property type="term" value="F:acyltransferase activity, transferring groups other than amino-acyl groups"/>
    <property type="evidence" value="ECO:0000318"/>
    <property type="project" value="GO_Central"/>
</dbReference>
<comment type="similarity">
    <text evidence="1">Belongs to the plant acyltransferase family.</text>
</comment>
<dbReference type="STRING" id="4565.A0A3B6LEB7"/>
<accession>A0A3B6LEB7</accession>
<dbReference type="InterPro" id="IPR050317">
    <property type="entry name" value="Plant_Fungal_Acyltransferase"/>
</dbReference>
<evidence type="ECO:0000313" key="4">
    <source>
        <dbReference type="EnsemblPlants" id="TraesCS5B02G038600.1.cds1"/>
    </source>
</evidence>
<sequence length="445" mass="48545">MGVEEEEEVRVVESSLVAASDETPPKSLWLSQLDLKATRRHTPLLWFYRSGDGVQATDGFFNVTRLKAALAKALVTFYPLAGRIGDDGDGRAEVNCGNQGVLFVVARSEDLTVADFHGRPSSKLRRLFVPRMEPPSIVCGVQLTFFKCGGVAIGLAVHHFVVDGSSTSHFTRTWAAISRTGDMSAVEAEPPCHDRFLLRPRSPPAVHPDALSVFCPMVNLCESSGVPLRSEAFLVSKDQLEALKQACGGRAVSTFCALTAHIWKCVSATRPMPPDATTRLTFPVSIRRKLAPPLPTGYFGNAVIRVGVTSEVRGIVSEELSSVASRIKGTIGRVDDELVWSAIDYFELAERDSRPAQGSLPTTELRVVSWLGMPIYDTDFGWGKPVMMMRAESERGGRVYMMDGDGDGDGDGGSVRIIVCLEATIIKDFHDMLYAKFSDLIRSSL</sequence>
<dbReference type="SMR" id="A0A3B6LEB7"/>
<dbReference type="Gramene" id="TraesCS5B02G038600.1">
    <property type="protein sequence ID" value="TraesCS5B02G038600.1.cds1"/>
    <property type="gene ID" value="TraesCS5B02G038600"/>
</dbReference>
<dbReference type="OrthoDB" id="610638at2759"/>
<reference evidence="4" key="2">
    <citation type="submission" date="2018-10" db="UniProtKB">
        <authorList>
            <consortium name="EnsemblPlants"/>
        </authorList>
    </citation>
    <scope>IDENTIFICATION</scope>
</reference>
<dbReference type="PANTHER" id="PTHR31642:SF192">
    <property type="match status" value="1"/>
</dbReference>
<keyword evidence="5" id="KW-1185">Reference proteome</keyword>
<protein>
    <submittedName>
        <fullName evidence="4">Uncharacterized protein</fullName>
    </submittedName>
</protein>
<reference evidence="4" key="1">
    <citation type="submission" date="2018-08" db="EMBL/GenBank/DDBJ databases">
        <authorList>
            <person name="Rossello M."/>
        </authorList>
    </citation>
    <scope>NUCLEOTIDE SEQUENCE [LARGE SCALE GENOMIC DNA]</scope>
    <source>
        <strain evidence="4">cv. Chinese Spring</strain>
    </source>
</reference>
<evidence type="ECO:0000313" key="5">
    <source>
        <dbReference type="Proteomes" id="UP000019116"/>
    </source>
</evidence>
<dbReference type="OMA" id="VIVSMHF"/>
<dbReference type="RefSeq" id="XP_044392654.1">
    <property type="nucleotide sequence ID" value="XM_044536719.1"/>
</dbReference>
<dbReference type="Gene3D" id="3.30.559.10">
    <property type="entry name" value="Chloramphenicol acetyltransferase-like domain"/>
    <property type="match status" value="2"/>
</dbReference>
<keyword evidence="3" id="KW-0012">Acyltransferase</keyword>
<evidence type="ECO:0000256" key="3">
    <source>
        <dbReference type="ARBA" id="ARBA00023315"/>
    </source>
</evidence>